<dbReference type="GO" id="GO:0002183">
    <property type="term" value="P:cytoplasmic translational initiation"/>
    <property type="evidence" value="ECO:0007669"/>
    <property type="project" value="TreeGrafter"/>
</dbReference>
<evidence type="ECO:0000313" key="14">
    <source>
        <dbReference type="Proteomes" id="UP001292094"/>
    </source>
</evidence>
<dbReference type="InterPro" id="IPR005835">
    <property type="entry name" value="NTP_transferase_dom"/>
</dbReference>
<dbReference type="Pfam" id="PF00483">
    <property type="entry name" value="NTP_transferase"/>
    <property type="match status" value="1"/>
</dbReference>
<dbReference type="PANTHER" id="PTHR45989">
    <property type="entry name" value="TRANSLATION INITIATION FACTOR EIF-2B SUBUNIT GAMMA"/>
    <property type="match status" value="1"/>
</dbReference>
<dbReference type="GO" id="GO:0005829">
    <property type="term" value="C:cytosol"/>
    <property type="evidence" value="ECO:0007669"/>
    <property type="project" value="UniProtKB-SubCell"/>
</dbReference>
<evidence type="ECO:0000259" key="12">
    <source>
        <dbReference type="Pfam" id="PF25087"/>
    </source>
</evidence>
<comment type="caution">
    <text evidence="13">The sequence shown here is derived from an EMBL/GenBank/DDBJ whole genome shotgun (WGS) entry which is preliminary data.</text>
</comment>
<dbReference type="Proteomes" id="UP001292094">
    <property type="component" value="Unassembled WGS sequence"/>
</dbReference>
<dbReference type="GO" id="GO:0003743">
    <property type="term" value="F:translation initiation factor activity"/>
    <property type="evidence" value="ECO:0007669"/>
    <property type="project" value="UniProtKB-KW"/>
</dbReference>
<evidence type="ECO:0000256" key="6">
    <source>
        <dbReference type="ARBA" id="ARBA00044196"/>
    </source>
</evidence>
<evidence type="ECO:0000256" key="5">
    <source>
        <dbReference type="ARBA" id="ARBA00022917"/>
    </source>
</evidence>
<proteinExistence type="inferred from homology"/>
<keyword evidence="5" id="KW-0648">Protein biosynthesis</keyword>
<feature type="domain" description="Nucleotidyl transferase" evidence="11">
    <location>
        <begin position="50"/>
        <end position="185"/>
    </location>
</feature>
<comment type="function">
    <text evidence="8">Acts as a component of the translation initiation factor 2B (eIF2B) complex, which catalyzes the exchange of GDP for GTP on the eukaryotic initiation factor 2 (eIF2) complex gamma subunit. Its guanine nucleotide exchange factor activity is repressed when bound to eIF2 complex phosphorylated on the alpha subunit, thereby limiting the amount of methionyl-initiator methionine tRNA available to the ribosome and consequently global translation is repressed.</text>
</comment>
<feature type="domain" description="Mannose-1-phosphate guanyltransferase C-terminal" evidence="12">
    <location>
        <begin position="372"/>
        <end position="464"/>
    </location>
</feature>
<feature type="region of interest" description="Disordered" evidence="10">
    <location>
        <begin position="183"/>
        <end position="203"/>
    </location>
</feature>
<gene>
    <name evidence="13" type="ORF">Pmani_034468</name>
</gene>
<keyword evidence="4" id="KW-0396">Initiation factor</keyword>
<evidence type="ECO:0000256" key="2">
    <source>
        <dbReference type="ARBA" id="ARBA00007878"/>
    </source>
</evidence>
<sequence>MPAQSSLSEECGGENAALLLLKFLKIRQEHKMCNCYIASVEIKMRPEVQAVVLAAGPGMRMTALTATSPKCLLPLATLPMLAFPLHLLQQAGLEEATVVVAAGEEVRVSKVVEQCGLTINVDSAPVNTSTDPGTADSLRHILHKIKRNVDDVVIVSSDLVTDVKLQDVLDFHRAHGSTLTALTAPLTPPQHQPAPGPKTKPFTSSDVMVTESESGRLVLVVAGGDYDHTLTLPSVRSSKAPLLVSTSLLDAHLYIVKRSILEQCLAKESACQDMGSFKAEILPYIVSRQFQPQNKEAGPDEDFESLVSQYNTSVVMSRHHTSASFSSITCYAYKHQGLCVRVNTIPTYWDINRRMYSLIDKVLPGLSEPRRHPSAQIHEKAQVSEDSVVGAGTLVSEKTNITSCVLASHCRVDPMARLSNSVLAHHTAITSGCVVENSLVRASLNHKCVLKNCIVTDSSRIQEGKTYMNEILEATPEFV</sequence>
<evidence type="ECO:0000256" key="8">
    <source>
        <dbReference type="ARBA" id="ARBA00045373"/>
    </source>
</evidence>
<keyword evidence="14" id="KW-1185">Reference proteome</keyword>
<keyword evidence="3" id="KW-0963">Cytoplasm</keyword>
<name>A0AAE1TPD5_9EUCA</name>
<evidence type="ECO:0000256" key="10">
    <source>
        <dbReference type="SAM" id="MobiDB-lite"/>
    </source>
</evidence>
<dbReference type="Gene3D" id="2.160.10.10">
    <property type="entry name" value="Hexapeptide repeat proteins"/>
    <property type="match status" value="1"/>
</dbReference>
<protein>
    <recommendedName>
        <fullName evidence="6">Translation initiation factor eIF2B subunit gamma</fullName>
    </recommendedName>
    <alternativeName>
        <fullName evidence="7">eIF2B GDP-GTP exchange factor subunit gamma</fullName>
    </alternativeName>
</protein>
<accession>A0AAE1TPD5</accession>
<comment type="subunit">
    <text evidence="9">Component of the translation initiation factor 2B (eIF2B) complex which is a heterodecamer of two sets of five different subunits: alpha, beta, gamma, delta and epsilon. Subunits alpha, beta and delta comprise a regulatory subcomplex and subunits epsilon and gamma comprise a catalytic subcomplex. Within the complex, the hexameric regulatory complex resides at the center, with the two heterodimeric catalytic subcomplexes bound on opposite sides.</text>
</comment>
<organism evidence="13 14">
    <name type="scientific">Petrolisthes manimaculis</name>
    <dbReference type="NCBI Taxonomy" id="1843537"/>
    <lineage>
        <taxon>Eukaryota</taxon>
        <taxon>Metazoa</taxon>
        <taxon>Ecdysozoa</taxon>
        <taxon>Arthropoda</taxon>
        <taxon>Crustacea</taxon>
        <taxon>Multicrustacea</taxon>
        <taxon>Malacostraca</taxon>
        <taxon>Eumalacostraca</taxon>
        <taxon>Eucarida</taxon>
        <taxon>Decapoda</taxon>
        <taxon>Pleocyemata</taxon>
        <taxon>Anomura</taxon>
        <taxon>Galatheoidea</taxon>
        <taxon>Porcellanidae</taxon>
        <taxon>Petrolisthes</taxon>
    </lineage>
</organism>
<dbReference type="Pfam" id="PF25087">
    <property type="entry name" value="GMPPB_C"/>
    <property type="match status" value="1"/>
</dbReference>
<evidence type="ECO:0000259" key="11">
    <source>
        <dbReference type="Pfam" id="PF00483"/>
    </source>
</evidence>
<comment type="similarity">
    <text evidence="2">Belongs to the eIF-2B gamma/epsilon subunits family.</text>
</comment>
<dbReference type="InterPro" id="IPR051960">
    <property type="entry name" value="eIF2B_gamma"/>
</dbReference>
<evidence type="ECO:0000313" key="13">
    <source>
        <dbReference type="EMBL" id="KAK4292787.1"/>
    </source>
</evidence>
<feature type="compositionally biased region" description="Pro residues" evidence="10">
    <location>
        <begin position="186"/>
        <end position="198"/>
    </location>
</feature>
<dbReference type="GO" id="GO:0005085">
    <property type="term" value="F:guanyl-nucleotide exchange factor activity"/>
    <property type="evidence" value="ECO:0007669"/>
    <property type="project" value="TreeGrafter"/>
</dbReference>
<dbReference type="GO" id="GO:0005851">
    <property type="term" value="C:eukaryotic translation initiation factor 2B complex"/>
    <property type="evidence" value="ECO:0007669"/>
    <property type="project" value="TreeGrafter"/>
</dbReference>
<dbReference type="AlphaFoldDB" id="A0AAE1TPD5"/>
<dbReference type="EMBL" id="JAWZYT010004728">
    <property type="protein sequence ID" value="KAK4292787.1"/>
    <property type="molecule type" value="Genomic_DNA"/>
</dbReference>
<evidence type="ECO:0000256" key="3">
    <source>
        <dbReference type="ARBA" id="ARBA00022490"/>
    </source>
</evidence>
<evidence type="ECO:0000256" key="7">
    <source>
        <dbReference type="ARBA" id="ARBA00044229"/>
    </source>
</evidence>
<reference evidence="13" key="1">
    <citation type="submission" date="2023-11" db="EMBL/GenBank/DDBJ databases">
        <title>Genome assemblies of two species of porcelain crab, Petrolisthes cinctipes and Petrolisthes manimaculis (Anomura: Porcellanidae).</title>
        <authorList>
            <person name="Angst P."/>
        </authorList>
    </citation>
    <scope>NUCLEOTIDE SEQUENCE</scope>
    <source>
        <strain evidence="13">PB745_02</strain>
        <tissue evidence="13">Gill</tissue>
    </source>
</reference>
<dbReference type="InterPro" id="IPR056729">
    <property type="entry name" value="GMPPB_C"/>
</dbReference>
<evidence type="ECO:0000256" key="9">
    <source>
        <dbReference type="ARBA" id="ARBA00046432"/>
    </source>
</evidence>
<comment type="subcellular location">
    <subcellularLocation>
        <location evidence="1">Cytoplasm</location>
        <location evidence="1">Cytosol</location>
    </subcellularLocation>
</comment>
<evidence type="ECO:0000256" key="4">
    <source>
        <dbReference type="ARBA" id="ARBA00022540"/>
    </source>
</evidence>
<evidence type="ECO:0000256" key="1">
    <source>
        <dbReference type="ARBA" id="ARBA00004514"/>
    </source>
</evidence>
<dbReference type="PANTHER" id="PTHR45989:SF1">
    <property type="entry name" value="TRANSLATION INITIATION FACTOR EIF-2B SUBUNIT GAMMA"/>
    <property type="match status" value="1"/>
</dbReference>
<dbReference type="InterPro" id="IPR029044">
    <property type="entry name" value="Nucleotide-diphossugar_trans"/>
</dbReference>
<dbReference type="SUPFAM" id="SSF53448">
    <property type="entry name" value="Nucleotide-diphospho-sugar transferases"/>
    <property type="match status" value="1"/>
</dbReference>
<dbReference type="Gene3D" id="3.90.550.10">
    <property type="entry name" value="Spore Coat Polysaccharide Biosynthesis Protein SpsA, Chain A"/>
    <property type="match status" value="1"/>
</dbReference>